<evidence type="ECO:0000256" key="5">
    <source>
        <dbReference type="ARBA" id="ARBA00022840"/>
    </source>
</evidence>
<dbReference type="Proteomes" id="UP000295023">
    <property type="component" value="Unassembled WGS sequence"/>
</dbReference>
<gene>
    <name evidence="9" type="ORF">EXY23_12105</name>
</gene>
<dbReference type="PRINTS" id="PR00987">
    <property type="entry name" value="TRNASYNTHGLU"/>
</dbReference>
<dbReference type="GO" id="GO:0004818">
    <property type="term" value="F:glutamate-tRNA ligase activity"/>
    <property type="evidence" value="ECO:0007669"/>
    <property type="project" value="TreeGrafter"/>
</dbReference>
<dbReference type="Gene3D" id="3.40.50.620">
    <property type="entry name" value="HUPs"/>
    <property type="match status" value="1"/>
</dbReference>
<comment type="caution">
    <text evidence="9">The sequence shown here is derived from an EMBL/GenBank/DDBJ whole genome shotgun (WGS) entry which is preliminary data.</text>
</comment>
<dbReference type="Pfam" id="PF00749">
    <property type="entry name" value="tRNA-synt_1c"/>
    <property type="match status" value="1"/>
</dbReference>
<evidence type="ECO:0000313" key="10">
    <source>
        <dbReference type="Proteomes" id="UP000295023"/>
    </source>
</evidence>
<name>A0A4R4DJD4_9PROT</name>
<feature type="domain" description="Glutamyl/glutaminyl-tRNA synthetase class Ib catalytic" evidence="8">
    <location>
        <begin position="19"/>
        <end position="286"/>
    </location>
</feature>
<dbReference type="GO" id="GO:0005829">
    <property type="term" value="C:cytosol"/>
    <property type="evidence" value="ECO:0007669"/>
    <property type="project" value="TreeGrafter"/>
</dbReference>
<dbReference type="InterPro" id="IPR000924">
    <property type="entry name" value="Glu/Gln-tRNA-synth"/>
</dbReference>
<evidence type="ECO:0000313" key="9">
    <source>
        <dbReference type="EMBL" id="TCZ61283.1"/>
    </source>
</evidence>
<comment type="similarity">
    <text evidence="7">Belongs to the class-I aminoacyl-tRNA synthetase family.</text>
</comment>
<dbReference type="PANTHER" id="PTHR43311">
    <property type="entry name" value="GLUTAMATE--TRNA LIGASE"/>
    <property type="match status" value="1"/>
</dbReference>
<evidence type="ECO:0000256" key="1">
    <source>
        <dbReference type="ARBA" id="ARBA00022598"/>
    </source>
</evidence>
<keyword evidence="4" id="KW-0862">Zinc</keyword>
<evidence type="ECO:0000256" key="7">
    <source>
        <dbReference type="RuleBase" id="RU363037"/>
    </source>
</evidence>
<dbReference type="InterPro" id="IPR001412">
    <property type="entry name" value="aa-tRNA-synth_I_CS"/>
</dbReference>
<evidence type="ECO:0000256" key="3">
    <source>
        <dbReference type="ARBA" id="ARBA00022741"/>
    </source>
</evidence>
<evidence type="ECO:0000259" key="8">
    <source>
        <dbReference type="Pfam" id="PF00749"/>
    </source>
</evidence>
<dbReference type="EMBL" id="SKBM01000010">
    <property type="protein sequence ID" value="TCZ61283.1"/>
    <property type="molecule type" value="Genomic_DNA"/>
</dbReference>
<keyword evidence="10" id="KW-1185">Reference proteome</keyword>
<evidence type="ECO:0000256" key="6">
    <source>
        <dbReference type="ARBA" id="ARBA00023146"/>
    </source>
</evidence>
<dbReference type="PROSITE" id="PS00178">
    <property type="entry name" value="AA_TRNA_LIGASE_I"/>
    <property type="match status" value="1"/>
</dbReference>
<dbReference type="SUPFAM" id="SSF52374">
    <property type="entry name" value="Nucleotidylyl transferase"/>
    <property type="match status" value="1"/>
</dbReference>
<keyword evidence="6 7" id="KW-0030">Aminoacyl-tRNA synthetase</keyword>
<dbReference type="OrthoDB" id="9807503at2"/>
<dbReference type="GO" id="GO:0006424">
    <property type="term" value="P:glutamyl-tRNA aminoacylation"/>
    <property type="evidence" value="ECO:0007669"/>
    <property type="project" value="TreeGrafter"/>
</dbReference>
<dbReference type="InterPro" id="IPR049940">
    <property type="entry name" value="GluQ/Sye"/>
</dbReference>
<evidence type="ECO:0000256" key="2">
    <source>
        <dbReference type="ARBA" id="ARBA00022723"/>
    </source>
</evidence>
<sequence length="298" mass="31765">MPAIARLRYLLPGSPKGAVTRFAPSPTGLLHLGHAHSALFAAALAEAAGGRVLLRLEDIDATRCRPEFAAAIEADLAWLGLAWDGPVRVQSRHMPEYRAALDRLAACGLLYPCFCTRADIRREVAAAGHAPHLAPRGPDGPLYPGTCRRLAAAARADRVAAGEPYALRLDMGAALAAAPADLSFHELGEGRLRCDPAQFGDVVLARKDTPASYHLCVTHDDAVQGVTLVTRGADLKPATHLHRLLQALLGWPEPAYAHHPLLLGPDGRRLAKRDGAPSLRALREAGRTPAEVRALAGW</sequence>
<dbReference type="GO" id="GO:0005524">
    <property type="term" value="F:ATP binding"/>
    <property type="evidence" value="ECO:0007669"/>
    <property type="project" value="UniProtKB-KW"/>
</dbReference>
<dbReference type="EC" id="6.1.1.-" evidence="9"/>
<evidence type="ECO:0000256" key="4">
    <source>
        <dbReference type="ARBA" id="ARBA00022833"/>
    </source>
</evidence>
<protein>
    <submittedName>
        <fullName evidence="9">tRNA glutamyl-Q(34) synthetase GluQRS</fullName>
        <ecNumber evidence="9">6.1.1.-</ecNumber>
    </submittedName>
</protein>
<accession>A0A4R4DJD4</accession>
<dbReference type="InterPro" id="IPR020058">
    <property type="entry name" value="Glu/Gln-tRNA-synth_Ib_cat-dom"/>
</dbReference>
<keyword evidence="5 7" id="KW-0067">ATP-binding</keyword>
<dbReference type="RefSeq" id="WP_132289119.1">
    <property type="nucleotide sequence ID" value="NZ_SKBM01000010.1"/>
</dbReference>
<dbReference type="AlphaFoldDB" id="A0A4R4DJD4"/>
<keyword evidence="3 7" id="KW-0547">Nucleotide-binding</keyword>
<reference evidence="9 10" key="1">
    <citation type="submission" date="2019-03" db="EMBL/GenBank/DDBJ databases">
        <title>Paracraurococcus aquatilis NE82 genome sequence.</title>
        <authorList>
            <person name="Zhao Y."/>
            <person name="Du Z."/>
        </authorList>
    </citation>
    <scope>NUCLEOTIDE SEQUENCE [LARGE SCALE GENOMIC DNA]</scope>
    <source>
        <strain evidence="9 10">NE82</strain>
    </source>
</reference>
<organism evidence="9 10">
    <name type="scientific">Roseicella aquatilis</name>
    <dbReference type="NCBI Taxonomy" id="2527868"/>
    <lineage>
        <taxon>Bacteria</taxon>
        <taxon>Pseudomonadati</taxon>
        <taxon>Pseudomonadota</taxon>
        <taxon>Alphaproteobacteria</taxon>
        <taxon>Acetobacterales</taxon>
        <taxon>Roseomonadaceae</taxon>
        <taxon>Roseicella</taxon>
    </lineage>
</organism>
<keyword evidence="1 7" id="KW-0436">Ligase</keyword>
<proteinExistence type="inferred from homology"/>
<dbReference type="NCBIfam" id="NF004315">
    <property type="entry name" value="PRK05710.1-4"/>
    <property type="match status" value="1"/>
</dbReference>
<dbReference type="PANTHER" id="PTHR43311:SF1">
    <property type="entry name" value="GLUTAMYL-Q TRNA(ASP) SYNTHETASE"/>
    <property type="match status" value="1"/>
</dbReference>
<keyword evidence="7" id="KW-0648">Protein biosynthesis</keyword>
<keyword evidence="2" id="KW-0479">Metal-binding</keyword>
<dbReference type="InterPro" id="IPR014729">
    <property type="entry name" value="Rossmann-like_a/b/a_fold"/>
</dbReference>